<feature type="region of interest" description="Disordered" evidence="1">
    <location>
        <begin position="225"/>
        <end position="276"/>
    </location>
</feature>
<feature type="compositionally biased region" description="Acidic residues" evidence="1">
    <location>
        <begin position="128"/>
        <end position="138"/>
    </location>
</feature>
<evidence type="ECO:0000313" key="2">
    <source>
        <dbReference type="EMBL" id="UJO19518.1"/>
    </source>
</evidence>
<feature type="compositionally biased region" description="Acidic residues" evidence="1">
    <location>
        <begin position="105"/>
        <end position="121"/>
    </location>
</feature>
<dbReference type="SUPFAM" id="SSF57701">
    <property type="entry name" value="Zn2/Cys6 DNA-binding domain"/>
    <property type="match status" value="1"/>
</dbReference>
<dbReference type="GO" id="GO:0000981">
    <property type="term" value="F:DNA-binding transcription factor activity, RNA polymerase II-specific"/>
    <property type="evidence" value="ECO:0007669"/>
    <property type="project" value="InterPro"/>
</dbReference>
<feature type="compositionally biased region" description="Acidic residues" evidence="1">
    <location>
        <begin position="256"/>
        <end position="269"/>
    </location>
</feature>
<name>A0A9Q8PBN8_PASFU</name>
<protein>
    <recommendedName>
        <fullName evidence="4">Zn(2)-C6 fungal-type domain-containing protein</fullName>
    </recommendedName>
</protein>
<dbReference type="AlphaFoldDB" id="A0A9Q8PBN8"/>
<feature type="region of interest" description="Disordered" evidence="1">
    <location>
        <begin position="38"/>
        <end position="185"/>
    </location>
</feature>
<dbReference type="GO" id="GO:0008270">
    <property type="term" value="F:zinc ion binding"/>
    <property type="evidence" value="ECO:0007669"/>
    <property type="project" value="InterPro"/>
</dbReference>
<dbReference type="RefSeq" id="XP_047763884.1">
    <property type="nucleotide sequence ID" value="XM_047906837.1"/>
</dbReference>
<evidence type="ECO:0000313" key="3">
    <source>
        <dbReference type="Proteomes" id="UP000756132"/>
    </source>
</evidence>
<dbReference type="EMBL" id="CP090168">
    <property type="protein sequence ID" value="UJO19518.1"/>
    <property type="molecule type" value="Genomic_DNA"/>
</dbReference>
<evidence type="ECO:0008006" key="4">
    <source>
        <dbReference type="Google" id="ProtNLM"/>
    </source>
</evidence>
<dbReference type="KEGG" id="ffu:CLAFUR5_07689"/>
<reference evidence="2" key="1">
    <citation type="submission" date="2021-12" db="EMBL/GenBank/DDBJ databases">
        <authorList>
            <person name="Zaccaron A."/>
            <person name="Stergiopoulos I."/>
        </authorList>
    </citation>
    <scope>NUCLEOTIDE SEQUENCE</scope>
    <source>
        <strain evidence="2">Race5_Kim</strain>
    </source>
</reference>
<sequence length="276" mass="30241">MTAPKPNCDECKYHKKACEDIINGVCKKCRNKGITCVPHIPARRGRPPGTKNFNSRSSVRNQKREREAESEDEDEGDVPSEEEDEELGIVEEVTTGAIEQLRGEELEEIGSGEEVTHEDDEQPRGEERPDETDKEEMGEDTRFSTIMGHHPRTIAVPGGLYEFDREPVGSGGKGAGGGRFIPHPSDPGAVQIAVIEAIEAVDKKHADSNTPRDKIRLELNGKLRGSAKRAAMRDADMRKAAMRKAATPALEHSDDGYDSDALDGDDSEAEIPPLMS</sequence>
<dbReference type="Proteomes" id="UP000756132">
    <property type="component" value="Chromosome 6"/>
</dbReference>
<organism evidence="2 3">
    <name type="scientific">Passalora fulva</name>
    <name type="common">Tomato leaf mold</name>
    <name type="synonym">Cladosporium fulvum</name>
    <dbReference type="NCBI Taxonomy" id="5499"/>
    <lineage>
        <taxon>Eukaryota</taxon>
        <taxon>Fungi</taxon>
        <taxon>Dikarya</taxon>
        <taxon>Ascomycota</taxon>
        <taxon>Pezizomycotina</taxon>
        <taxon>Dothideomycetes</taxon>
        <taxon>Dothideomycetidae</taxon>
        <taxon>Mycosphaerellales</taxon>
        <taxon>Mycosphaerellaceae</taxon>
        <taxon>Fulvia</taxon>
    </lineage>
</organism>
<keyword evidence="3" id="KW-1185">Reference proteome</keyword>
<dbReference type="InterPro" id="IPR036864">
    <property type="entry name" value="Zn2-C6_fun-type_DNA-bd_sf"/>
</dbReference>
<reference evidence="2" key="2">
    <citation type="journal article" date="2022" name="Microb. Genom.">
        <title>A chromosome-scale genome assembly of the tomato pathogen Cladosporium fulvum reveals a compartmentalized genome architecture and the presence of a dispensable chromosome.</title>
        <authorList>
            <person name="Zaccaron A.Z."/>
            <person name="Chen L.H."/>
            <person name="Samaras A."/>
            <person name="Stergiopoulos I."/>
        </authorList>
    </citation>
    <scope>NUCLEOTIDE SEQUENCE</scope>
    <source>
        <strain evidence="2">Race5_Kim</strain>
    </source>
</reference>
<feature type="compositionally biased region" description="Polar residues" evidence="1">
    <location>
        <begin position="51"/>
        <end position="60"/>
    </location>
</feature>
<accession>A0A9Q8PBN8</accession>
<feature type="compositionally biased region" description="Acidic residues" evidence="1">
    <location>
        <begin position="68"/>
        <end position="89"/>
    </location>
</feature>
<evidence type="ECO:0000256" key="1">
    <source>
        <dbReference type="SAM" id="MobiDB-lite"/>
    </source>
</evidence>
<feature type="compositionally biased region" description="Gly residues" evidence="1">
    <location>
        <begin position="169"/>
        <end position="179"/>
    </location>
</feature>
<dbReference type="GeneID" id="71987567"/>
<gene>
    <name evidence="2" type="ORF">CLAFUR5_07689</name>
</gene>
<proteinExistence type="predicted"/>